<dbReference type="InterPro" id="IPR052158">
    <property type="entry name" value="INH-QAR"/>
</dbReference>
<dbReference type="InterPro" id="IPR002818">
    <property type="entry name" value="DJ-1/PfpI"/>
</dbReference>
<name>A0A2W5SXB7_9BACT</name>
<keyword evidence="3" id="KW-0804">Transcription</keyword>
<keyword evidence="1" id="KW-0805">Transcription regulation</keyword>
<dbReference type="CDD" id="cd03137">
    <property type="entry name" value="GATase1_AraC_1"/>
    <property type="match status" value="1"/>
</dbReference>
<dbReference type="PANTHER" id="PTHR43130:SF3">
    <property type="entry name" value="HTH-TYPE TRANSCRIPTIONAL REGULATOR RV1931C"/>
    <property type="match status" value="1"/>
</dbReference>
<dbReference type="SUPFAM" id="SSF52317">
    <property type="entry name" value="Class I glutamine amidotransferase-like"/>
    <property type="match status" value="1"/>
</dbReference>
<comment type="caution">
    <text evidence="5">The sequence shown here is derived from an EMBL/GenBank/DDBJ whole genome shotgun (WGS) entry which is preliminary data.</text>
</comment>
<dbReference type="SMART" id="SM00342">
    <property type="entry name" value="HTH_ARAC"/>
    <property type="match status" value="1"/>
</dbReference>
<dbReference type="GO" id="GO:0043565">
    <property type="term" value="F:sequence-specific DNA binding"/>
    <property type="evidence" value="ECO:0007669"/>
    <property type="project" value="InterPro"/>
</dbReference>
<dbReference type="Gene3D" id="3.40.50.880">
    <property type="match status" value="1"/>
</dbReference>
<dbReference type="PROSITE" id="PS01124">
    <property type="entry name" value="HTH_ARAC_FAMILY_2"/>
    <property type="match status" value="1"/>
</dbReference>
<dbReference type="InterPro" id="IPR018062">
    <property type="entry name" value="HTH_AraC-typ_CS"/>
</dbReference>
<dbReference type="PROSITE" id="PS00041">
    <property type="entry name" value="HTH_ARAC_FAMILY_1"/>
    <property type="match status" value="1"/>
</dbReference>
<dbReference type="Pfam" id="PF01965">
    <property type="entry name" value="DJ-1_PfpI"/>
    <property type="match status" value="1"/>
</dbReference>
<dbReference type="Proteomes" id="UP000249061">
    <property type="component" value="Unassembled WGS sequence"/>
</dbReference>
<evidence type="ECO:0000256" key="2">
    <source>
        <dbReference type="ARBA" id="ARBA00023125"/>
    </source>
</evidence>
<feature type="domain" description="HTH araC/xylS-type" evidence="4">
    <location>
        <begin position="223"/>
        <end position="321"/>
    </location>
</feature>
<reference evidence="5 6" key="1">
    <citation type="submission" date="2017-08" db="EMBL/GenBank/DDBJ databases">
        <title>Infants hospitalized years apart are colonized by the same room-sourced microbial strains.</title>
        <authorList>
            <person name="Brooks B."/>
            <person name="Olm M.R."/>
            <person name="Firek B.A."/>
            <person name="Baker R."/>
            <person name="Thomas B.C."/>
            <person name="Morowitz M.J."/>
            <person name="Banfield J.F."/>
        </authorList>
    </citation>
    <scope>NUCLEOTIDE SEQUENCE [LARGE SCALE GENOMIC DNA]</scope>
    <source>
        <strain evidence="5">S2_003_000_R2_14</strain>
    </source>
</reference>
<dbReference type="InterPro" id="IPR009057">
    <property type="entry name" value="Homeodomain-like_sf"/>
</dbReference>
<evidence type="ECO:0000256" key="3">
    <source>
        <dbReference type="ARBA" id="ARBA00023163"/>
    </source>
</evidence>
<protein>
    <submittedName>
        <fullName evidence="5">AraC family transcriptional regulator</fullName>
    </submittedName>
</protein>
<keyword evidence="2" id="KW-0238">DNA-binding</keyword>
<dbReference type="SUPFAM" id="SSF46689">
    <property type="entry name" value="Homeodomain-like"/>
    <property type="match status" value="2"/>
</dbReference>
<gene>
    <name evidence="5" type="ORF">DI536_27605</name>
</gene>
<evidence type="ECO:0000256" key="1">
    <source>
        <dbReference type="ARBA" id="ARBA00023015"/>
    </source>
</evidence>
<evidence type="ECO:0000313" key="6">
    <source>
        <dbReference type="Proteomes" id="UP000249061"/>
    </source>
</evidence>
<sequence>MGPVAQKTTIERFRPRRVAVLLFDDVVLGDATIACEIFGRARDAKGRALYDVRFCSEKGRAKTAYATLTSPWRLNTLNTADLVVVPGPSSAAPVKPVLLDALRRAARRGVRMASICSGAFVLAAAGLLDGRRATTHWRAAATLQARFPRVNVDPDVLFVDDGEVLTSAGATAGFDLCLHLVRKDFGARVAAGVARDAVLSLERAGGQAQFIEPTPPEDPGALGPLLTWAQKHLAEVKGVPDLAKRAATSLRSLSRHFARQLGISPAQWLVRARIHRAQHLLETTRLDLEAVAAAVGFSSAPVLRARFRAIAGTSPNAWRKSFRADGAGGRAGPSA</sequence>
<dbReference type="InterPro" id="IPR018060">
    <property type="entry name" value="HTH_AraC"/>
</dbReference>
<dbReference type="GO" id="GO:0003700">
    <property type="term" value="F:DNA-binding transcription factor activity"/>
    <property type="evidence" value="ECO:0007669"/>
    <property type="project" value="InterPro"/>
</dbReference>
<dbReference type="PANTHER" id="PTHR43130">
    <property type="entry name" value="ARAC-FAMILY TRANSCRIPTIONAL REGULATOR"/>
    <property type="match status" value="1"/>
</dbReference>
<evidence type="ECO:0000313" key="5">
    <source>
        <dbReference type="EMBL" id="PZR07422.1"/>
    </source>
</evidence>
<dbReference type="Gene3D" id="1.10.10.60">
    <property type="entry name" value="Homeodomain-like"/>
    <property type="match status" value="1"/>
</dbReference>
<dbReference type="EMBL" id="QFQP01000031">
    <property type="protein sequence ID" value="PZR07422.1"/>
    <property type="molecule type" value="Genomic_DNA"/>
</dbReference>
<dbReference type="Pfam" id="PF12833">
    <property type="entry name" value="HTH_18"/>
    <property type="match status" value="1"/>
</dbReference>
<accession>A0A2W5SXB7</accession>
<dbReference type="AlphaFoldDB" id="A0A2W5SXB7"/>
<organism evidence="5 6">
    <name type="scientific">Archangium gephyra</name>
    <dbReference type="NCBI Taxonomy" id="48"/>
    <lineage>
        <taxon>Bacteria</taxon>
        <taxon>Pseudomonadati</taxon>
        <taxon>Myxococcota</taxon>
        <taxon>Myxococcia</taxon>
        <taxon>Myxococcales</taxon>
        <taxon>Cystobacterineae</taxon>
        <taxon>Archangiaceae</taxon>
        <taxon>Archangium</taxon>
    </lineage>
</organism>
<proteinExistence type="predicted"/>
<evidence type="ECO:0000259" key="4">
    <source>
        <dbReference type="PROSITE" id="PS01124"/>
    </source>
</evidence>
<dbReference type="InterPro" id="IPR029062">
    <property type="entry name" value="Class_I_gatase-like"/>
</dbReference>